<gene>
    <name evidence="2" type="ORF">TWF730_004020</name>
</gene>
<keyword evidence="3" id="KW-1185">Reference proteome</keyword>
<feature type="region of interest" description="Disordered" evidence="1">
    <location>
        <begin position="1"/>
        <end position="25"/>
    </location>
</feature>
<evidence type="ECO:0000313" key="2">
    <source>
        <dbReference type="EMBL" id="KAK6333837.1"/>
    </source>
</evidence>
<accession>A0AAV9U1K3</accession>
<name>A0AAV9U1K3_9PEZI</name>
<dbReference type="Proteomes" id="UP001373714">
    <property type="component" value="Unassembled WGS sequence"/>
</dbReference>
<sequence length="340" mass="38045">MANHSLFQGPRKMESSIPAPQKMAGEEPHSVSQMFPLELQYSVLEIADVSQYSALRLVCTKWYDFIENNLPFGRYVPAKIRFGDPPMAAGHKEPLDPDLCMDSSLWLVHRGARIFSKFRMDPKLLNMCRVSTGIDLVNLPITNRIKELETGEKATDIALVNLTVATNAALGAPGLFCGKRNISHYLPDHVYAVNPGHPEYNKYKGSVEFLVNWNFVPDSPSHNPGAQPCSTVQNWLELFLDRYDWEKFDETLGESGEEGEGLHISSIQVEIQADNSPTGYWKHIETAEEEQEGEKTAKYGAVIAIKVFILGCRYQTGSGEDWAVARPTSPTGFTFSQDEK</sequence>
<comment type="caution">
    <text evidence="2">The sequence shown here is derived from an EMBL/GenBank/DDBJ whole genome shotgun (WGS) entry which is preliminary data.</text>
</comment>
<protein>
    <recommendedName>
        <fullName evidence="4">F-box domain-containing protein</fullName>
    </recommendedName>
</protein>
<organism evidence="2 3">
    <name type="scientific">Orbilia blumenaviensis</name>
    <dbReference type="NCBI Taxonomy" id="1796055"/>
    <lineage>
        <taxon>Eukaryota</taxon>
        <taxon>Fungi</taxon>
        <taxon>Dikarya</taxon>
        <taxon>Ascomycota</taxon>
        <taxon>Pezizomycotina</taxon>
        <taxon>Orbiliomycetes</taxon>
        <taxon>Orbiliales</taxon>
        <taxon>Orbiliaceae</taxon>
        <taxon>Orbilia</taxon>
    </lineage>
</organism>
<evidence type="ECO:0000256" key="1">
    <source>
        <dbReference type="SAM" id="MobiDB-lite"/>
    </source>
</evidence>
<evidence type="ECO:0000313" key="3">
    <source>
        <dbReference type="Proteomes" id="UP001373714"/>
    </source>
</evidence>
<dbReference type="AlphaFoldDB" id="A0AAV9U1K3"/>
<evidence type="ECO:0008006" key="4">
    <source>
        <dbReference type="Google" id="ProtNLM"/>
    </source>
</evidence>
<dbReference type="EMBL" id="JAVHNS010000016">
    <property type="protein sequence ID" value="KAK6333837.1"/>
    <property type="molecule type" value="Genomic_DNA"/>
</dbReference>
<reference evidence="2 3" key="1">
    <citation type="submission" date="2019-10" db="EMBL/GenBank/DDBJ databases">
        <authorList>
            <person name="Palmer J.M."/>
        </authorList>
    </citation>
    <scope>NUCLEOTIDE SEQUENCE [LARGE SCALE GENOMIC DNA]</scope>
    <source>
        <strain evidence="2 3">TWF730</strain>
    </source>
</reference>
<proteinExistence type="predicted"/>